<evidence type="ECO:0000256" key="9">
    <source>
        <dbReference type="SAM" id="MobiDB-lite"/>
    </source>
</evidence>
<dbReference type="InterPro" id="IPR017871">
    <property type="entry name" value="ABC_transporter-like_CS"/>
</dbReference>
<feature type="compositionally biased region" description="Acidic residues" evidence="9">
    <location>
        <begin position="824"/>
        <end position="834"/>
    </location>
</feature>
<evidence type="ECO:0000256" key="1">
    <source>
        <dbReference type="ARBA" id="ARBA00004141"/>
    </source>
</evidence>
<accession>A0A5N5D693</accession>
<feature type="domain" description="ABC transporter" evidence="11">
    <location>
        <begin position="132"/>
        <end position="400"/>
    </location>
</feature>
<dbReference type="InterPro" id="IPR029481">
    <property type="entry name" value="ABC_trans_N"/>
</dbReference>
<feature type="region of interest" description="Disordered" evidence="9">
    <location>
        <begin position="791"/>
        <end position="837"/>
    </location>
</feature>
<dbReference type="InterPro" id="IPR003593">
    <property type="entry name" value="AAA+_ATPase"/>
</dbReference>
<dbReference type="SMART" id="SM00382">
    <property type="entry name" value="AAA"/>
    <property type="match status" value="2"/>
</dbReference>
<feature type="transmembrane region" description="Helical" evidence="10">
    <location>
        <begin position="1324"/>
        <end position="1342"/>
    </location>
</feature>
<dbReference type="CDD" id="cd03232">
    <property type="entry name" value="ABCG_PDR_domain2"/>
    <property type="match status" value="1"/>
</dbReference>
<comment type="subcellular location">
    <subcellularLocation>
        <location evidence="1">Membrane</location>
        <topology evidence="1">Multi-pass membrane protein</topology>
    </subcellularLocation>
</comment>
<feature type="region of interest" description="Disordered" evidence="9">
    <location>
        <begin position="1"/>
        <end position="35"/>
    </location>
</feature>
<dbReference type="Proteomes" id="UP000325902">
    <property type="component" value="Unassembled WGS sequence"/>
</dbReference>
<keyword evidence="5" id="KW-0547">Nucleotide-binding</keyword>
<dbReference type="PANTHER" id="PTHR19241">
    <property type="entry name" value="ATP-BINDING CASSETTE TRANSPORTER"/>
    <property type="match status" value="1"/>
</dbReference>
<sequence>MSLDISEAPTDKDDAPPHDRASSAEDGYEAGVSDLDSESLHQIASRISHRLQGNAGPKDILANDMSAAADAELDPDSTSFNSAYWARMMLRKVKGVGGGFQRSGIVLKDVTVSTRCTSEDLRNATVASVIPMAIRSAFRQRTAPTRNVIRNVDVLVKSGEMLLVLGRPGSGCSTLLRTISGDLENTTIESPAIIHYNGIPQVHMLKEFKGEVFFSELKTETNWLILPQVVYNPESDLHIPHLTVKQTLEFAAAMRTPSPGTEDFSRTEWAQTMAQIAMATFGLSGVADTIVGSDFVRGVSGGQRKRVSIAEMALSLASIVCWDNCSRGLDSTTALDVIRTFRLAAEILGSCQVLTLEQSSNAIYDTFDKVTVLYEGRQIYFGPAAKAKEYFERMGWMCPPRQTTSDFLTAVTSPEERTPQPGFESRVPRTADEFQRYWKSSDEYAALCHEISLHEAEYPLDEAKTARDSKETMRQRNIDHGASGSASTPSLTLQIKWCLIRAWQRAINDKASTLTAVIGQVVLALVFGSMFYQTPDASAGFFSKGAVLFFAVLLNALISITEVNKVYALRPIISRQARIAFYRPAAEAFAGFLLDLPIKLISALCFNTILYFLVGLHGTPAAYFTFFLFNYLAAITMACIFRAIAASTRSAPQALAACSVLMLAIVIYSGFVLPRASMHPWFEWISWIDPVAYAFEALMANEFHGRDFICSEFVPAYPELSAGAFVCGVAGAVAGQRTVSGDTYVESKFEYYYGHVWRNLGILLAFLGAFLVLYLAATEWSAMGSKLQAASRPARNRNHASEKSTQDENDRELEEGADASPATDDLDPTEEEEQITLNHGRTFTWQNICYDIPIRKGQSRRILDDVSGWVQPGTLTALMGVSGAGKTTLLDILAQRRSVGVVTGDLFVDGRPLSASFPRQVGYAQQQDVHLETATVREALRFSAVLRQPAWVSTKEKYAYVERVIKMLRMQDFADRRVGAPGQSLTVTQRKLLTIGVELAAKPEVLLFLDEPTSGLDSQSAFSIVSLMRRLADHGQTVLSTIHQPNATLFGQFDRLLFLGEGGKTVYFGDIGPQCSTLLKYFEKKGAGKCDIEENPAEYIFDVVSGCNGKQKRNWADIWKGSTESTAMMDLLSRMYHEKQEDRECTLADKLKDSRHAASFPNQLRTVWHRTWLHYWRSPGYVWSKIALVIGSSLFNAYSFFDPGNSPQGTQNAMFSVFMLTAVFAAMVQQIIPRFSTQRELFEVREQPSRTYAWPVFIIVHIIIEIPFQVLIGILAFACFNYNVFGILSSESQALVLLYAVQFFVFASTFAHMVISAISSPDTAGILSVFVFILTLVFDGVMQPKDALPGFWIFMYRVSPLTYWISGILTSGLHGRTMKCSDSEVYRLSPPMNSNMTCGTYLSEYLAVAPGYLRNSDATEDCQYCPVTTSDQYLGASDMLWTDRWRNFGLGWSYIAFNICVAILFFRLRKMRKT</sequence>
<dbReference type="GO" id="GO:0140359">
    <property type="term" value="F:ABC-type transporter activity"/>
    <property type="evidence" value="ECO:0007669"/>
    <property type="project" value="InterPro"/>
</dbReference>
<feature type="transmembrane region" description="Helical" evidence="10">
    <location>
        <begin position="511"/>
        <end position="533"/>
    </location>
</feature>
<dbReference type="OrthoDB" id="245989at2759"/>
<dbReference type="PROSITE" id="PS00211">
    <property type="entry name" value="ABC_TRANSPORTER_1"/>
    <property type="match status" value="1"/>
</dbReference>
<proteinExistence type="inferred from homology"/>
<evidence type="ECO:0000256" key="4">
    <source>
        <dbReference type="ARBA" id="ARBA00022692"/>
    </source>
</evidence>
<keyword evidence="8 10" id="KW-0472">Membrane</keyword>
<dbReference type="GO" id="GO:0005524">
    <property type="term" value="F:ATP binding"/>
    <property type="evidence" value="ECO:0007669"/>
    <property type="project" value="UniProtKB-KW"/>
</dbReference>
<dbReference type="PROSITE" id="PS50893">
    <property type="entry name" value="ABC_TRANSPORTER_2"/>
    <property type="match status" value="2"/>
</dbReference>
<dbReference type="EMBL" id="VCHE01000062">
    <property type="protein sequence ID" value="KAB2573278.1"/>
    <property type="molecule type" value="Genomic_DNA"/>
</dbReference>
<keyword evidence="4 10" id="KW-0812">Transmembrane</keyword>
<dbReference type="InterPro" id="IPR034001">
    <property type="entry name" value="ABCG_PDR_1"/>
</dbReference>
<feature type="transmembrane region" description="Helical" evidence="10">
    <location>
        <begin position="1294"/>
        <end position="1318"/>
    </location>
</feature>
<evidence type="ECO:0000313" key="12">
    <source>
        <dbReference type="EMBL" id="KAB2573278.1"/>
    </source>
</evidence>
<dbReference type="InterPro" id="IPR034003">
    <property type="entry name" value="ABCG_PDR_2"/>
</dbReference>
<feature type="transmembrane region" description="Helical" evidence="10">
    <location>
        <begin position="1213"/>
        <end position="1232"/>
    </location>
</feature>
<comment type="similarity">
    <text evidence="2">Belongs to the ABC transporter superfamily. ABCG family. PDR (TC 3.A.1.205) subfamily.</text>
</comment>
<protein>
    <submittedName>
        <fullName evidence="12">ZEB2-regulated ABC transporter 1</fullName>
    </submittedName>
</protein>
<evidence type="ECO:0000256" key="2">
    <source>
        <dbReference type="ARBA" id="ARBA00006012"/>
    </source>
</evidence>
<feature type="domain" description="ABC transporter" evidence="11">
    <location>
        <begin position="843"/>
        <end position="1086"/>
    </location>
</feature>
<dbReference type="GO" id="GO:0016020">
    <property type="term" value="C:membrane"/>
    <property type="evidence" value="ECO:0007669"/>
    <property type="project" value="UniProtKB-SubCell"/>
</dbReference>
<feature type="transmembrane region" description="Helical" evidence="10">
    <location>
        <begin position="653"/>
        <end position="673"/>
    </location>
</feature>
<evidence type="ECO:0000313" key="13">
    <source>
        <dbReference type="Proteomes" id="UP000325902"/>
    </source>
</evidence>
<evidence type="ECO:0000256" key="5">
    <source>
        <dbReference type="ARBA" id="ARBA00022741"/>
    </source>
</evidence>
<dbReference type="InterPro" id="IPR003439">
    <property type="entry name" value="ABC_transporter-like_ATP-bd"/>
</dbReference>
<dbReference type="CDD" id="cd03233">
    <property type="entry name" value="ABCG_PDR_domain1"/>
    <property type="match status" value="1"/>
</dbReference>
<comment type="caution">
    <text evidence="12">The sequence shown here is derived from an EMBL/GenBank/DDBJ whole genome shotgun (WGS) entry which is preliminary data.</text>
</comment>
<keyword evidence="13" id="KW-1185">Reference proteome</keyword>
<feature type="transmembrane region" description="Helical" evidence="10">
    <location>
        <begin position="1354"/>
        <end position="1373"/>
    </location>
</feature>
<dbReference type="Pfam" id="PF01061">
    <property type="entry name" value="ABC2_membrane"/>
    <property type="match status" value="2"/>
</dbReference>
<feature type="compositionally biased region" description="Basic and acidic residues" evidence="9">
    <location>
        <begin position="799"/>
        <end position="808"/>
    </location>
</feature>
<keyword evidence="6" id="KW-0067">ATP-binding</keyword>
<dbReference type="InterPro" id="IPR010929">
    <property type="entry name" value="PDR_CDR_ABC"/>
</dbReference>
<gene>
    <name evidence="12" type="primary">ZRA1_4</name>
    <name evidence="12" type="ORF">DBV05_g8065</name>
</gene>
<dbReference type="InterPro" id="IPR027417">
    <property type="entry name" value="P-loop_NTPase"/>
</dbReference>
<evidence type="ECO:0000259" key="11">
    <source>
        <dbReference type="PROSITE" id="PS50893"/>
    </source>
</evidence>
<feature type="transmembrane region" description="Helical" evidence="10">
    <location>
        <begin position="545"/>
        <end position="567"/>
    </location>
</feature>
<dbReference type="Gene3D" id="3.40.50.300">
    <property type="entry name" value="P-loop containing nucleotide triphosphate hydrolases"/>
    <property type="match status" value="2"/>
</dbReference>
<organism evidence="12 13">
    <name type="scientific">Lasiodiplodia theobromae</name>
    <dbReference type="NCBI Taxonomy" id="45133"/>
    <lineage>
        <taxon>Eukaryota</taxon>
        <taxon>Fungi</taxon>
        <taxon>Dikarya</taxon>
        <taxon>Ascomycota</taxon>
        <taxon>Pezizomycotina</taxon>
        <taxon>Dothideomycetes</taxon>
        <taxon>Dothideomycetes incertae sedis</taxon>
        <taxon>Botryosphaeriales</taxon>
        <taxon>Botryosphaeriaceae</taxon>
        <taxon>Lasiodiplodia</taxon>
    </lineage>
</organism>
<dbReference type="Pfam" id="PF00005">
    <property type="entry name" value="ABC_tran"/>
    <property type="match status" value="2"/>
</dbReference>
<feature type="transmembrane region" description="Helical" evidence="10">
    <location>
        <begin position="1449"/>
        <end position="1468"/>
    </location>
</feature>
<feature type="transmembrane region" description="Helical" evidence="10">
    <location>
        <begin position="588"/>
        <end position="614"/>
    </location>
</feature>
<evidence type="ECO:0000256" key="6">
    <source>
        <dbReference type="ARBA" id="ARBA00022840"/>
    </source>
</evidence>
<evidence type="ECO:0000256" key="7">
    <source>
        <dbReference type="ARBA" id="ARBA00022989"/>
    </source>
</evidence>
<dbReference type="Pfam" id="PF14510">
    <property type="entry name" value="ABC_trans_N"/>
    <property type="match status" value="1"/>
</dbReference>
<evidence type="ECO:0000256" key="10">
    <source>
        <dbReference type="SAM" id="Phobius"/>
    </source>
</evidence>
<evidence type="ECO:0000256" key="3">
    <source>
        <dbReference type="ARBA" id="ARBA00022448"/>
    </source>
</evidence>
<feature type="compositionally biased region" description="Basic and acidic residues" evidence="9">
    <location>
        <begin position="9"/>
        <end position="23"/>
    </location>
</feature>
<dbReference type="InterPro" id="IPR013525">
    <property type="entry name" value="ABC2_TM"/>
</dbReference>
<dbReference type="GO" id="GO:0016887">
    <property type="term" value="F:ATP hydrolysis activity"/>
    <property type="evidence" value="ECO:0007669"/>
    <property type="project" value="InterPro"/>
</dbReference>
<feature type="transmembrane region" description="Helical" evidence="10">
    <location>
        <begin position="756"/>
        <end position="777"/>
    </location>
</feature>
<dbReference type="SUPFAM" id="SSF52540">
    <property type="entry name" value="P-loop containing nucleoside triphosphate hydrolases"/>
    <property type="match status" value="2"/>
</dbReference>
<keyword evidence="7 10" id="KW-1133">Transmembrane helix</keyword>
<evidence type="ECO:0000256" key="8">
    <source>
        <dbReference type="ARBA" id="ARBA00023136"/>
    </source>
</evidence>
<reference evidence="12 13" key="1">
    <citation type="journal article" date="2019" name="Sci. Rep.">
        <title>A multi-omics analysis of the grapevine pathogen Lasiodiplodia theobromae reveals that temperature affects the expression of virulence- and pathogenicity-related genes.</title>
        <authorList>
            <person name="Felix C."/>
            <person name="Meneses R."/>
            <person name="Goncalves M.F.M."/>
            <person name="Tilleman L."/>
            <person name="Duarte A.S."/>
            <person name="Jorrin-Novo J.V."/>
            <person name="Van de Peer Y."/>
            <person name="Deforce D."/>
            <person name="Van Nieuwerburgh F."/>
            <person name="Esteves A.C."/>
            <person name="Alves A."/>
        </authorList>
    </citation>
    <scope>NUCLEOTIDE SEQUENCE [LARGE SCALE GENOMIC DNA]</scope>
    <source>
        <strain evidence="12 13">LA-SOL3</strain>
    </source>
</reference>
<feature type="transmembrane region" description="Helical" evidence="10">
    <location>
        <begin position="1252"/>
        <end position="1282"/>
    </location>
</feature>
<dbReference type="FunFam" id="3.40.50.300:FF:000054">
    <property type="entry name" value="ABC multidrug transporter atrF"/>
    <property type="match status" value="1"/>
</dbReference>
<name>A0A5N5D693_9PEZI</name>
<dbReference type="Pfam" id="PF06422">
    <property type="entry name" value="PDR_CDR"/>
    <property type="match status" value="1"/>
</dbReference>
<keyword evidence="3" id="KW-0813">Transport</keyword>
<feature type="transmembrane region" description="Helical" evidence="10">
    <location>
        <begin position="620"/>
        <end position="641"/>
    </location>
</feature>